<organism evidence="1 3">
    <name type="scientific">Didymodactylos carnosus</name>
    <dbReference type="NCBI Taxonomy" id="1234261"/>
    <lineage>
        <taxon>Eukaryota</taxon>
        <taxon>Metazoa</taxon>
        <taxon>Spiralia</taxon>
        <taxon>Gnathifera</taxon>
        <taxon>Rotifera</taxon>
        <taxon>Eurotatoria</taxon>
        <taxon>Bdelloidea</taxon>
        <taxon>Philodinida</taxon>
        <taxon>Philodinidae</taxon>
        <taxon>Didymodactylos</taxon>
    </lineage>
</organism>
<name>A0A8S2FMF2_9BILA</name>
<gene>
    <name evidence="1" type="ORF">OVA965_LOCUS37491</name>
    <name evidence="2" type="ORF">TMI583_LOCUS38578</name>
</gene>
<evidence type="ECO:0000313" key="1">
    <source>
        <dbReference type="EMBL" id="CAF1513845.1"/>
    </source>
</evidence>
<dbReference type="Proteomes" id="UP000682733">
    <property type="component" value="Unassembled WGS sequence"/>
</dbReference>
<evidence type="ECO:0000313" key="3">
    <source>
        <dbReference type="Proteomes" id="UP000677228"/>
    </source>
</evidence>
<dbReference type="EMBL" id="CAJNOK010035490">
    <property type="protein sequence ID" value="CAF1513845.1"/>
    <property type="molecule type" value="Genomic_DNA"/>
</dbReference>
<evidence type="ECO:0000313" key="2">
    <source>
        <dbReference type="EMBL" id="CAF4301449.1"/>
    </source>
</evidence>
<comment type="caution">
    <text evidence="1">The sequence shown here is derived from an EMBL/GenBank/DDBJ whole genome shotgun (WGS) entry which is preliminary data.</text>
</comment>
<protein>
    <submittedName>
        <fullName evidence="1">Uncharacterized protein</fullName>
    </submittedName>
</protein>
<reference evidence="1" key="1">
    <citation type="submission" date="2021-02" db="EMBL/GenBank/DDBJ databases">
        <authorList>
            <person name="Nowell W R."/>
        </authorList>
    </citation>
    <scope>NUCLEOTIDE SEQUENCE</scope>
</reference>
<dbReference type="Proteomes" id="UP000677228">
    <property type="component" value="Unassembled WGS sequence"/>
</dbReference>
<dbReference type="EMBL" id="CAJOBA010057583">
    <property type="protein sequence ID" value="CAF4301449.1"/>
    <property type="molecule type" value="Genomic_DNA"/>
</dbReference>
<sequence length="112" mass="13135">MTRRRDAPDQSRWVTRTFMPKYNDNVQMLGISHSGVRLIKRTRTSTTDTLQVIETFLLEEILHVSNVRVHTIDIRIPGKRITLHCKVGNYLWKMLGEFQRVHMGIPWGFSSL</sequence>
<accession>A0A8S2FMF2</accession>
<dbReference type="AlphaFoldDB" id="A0A8S2FMF2"/>
<proteinExistence type="predicted"/>